<dbReference type="Gene3D" id="3.30.1810.10">
    <property type="entry name" value="YdfO-like"/>
    <property type="match status" value="1"/>
</dbReference>
<dbReference type="AlphaFoldDB" id="A0A0W0U8W6"/>
<dbReference type="RefSeq" id="WP_028386395.1">
    <property type="nucleotide sequence ID" value="NZ_CAAAHN010000016.1"/>
</dbReference>
<gene>
    <name evidence="1" type="ORF">Lgee_0355</name>
</gene>
<reference evidence="1 2" key="1">
    <citation type="submission" date="2015-11" db="EMBL/GenBank/DDBJ databases">
        <title>Genomic analysis of 38 Legionella species identifies large and diverse effector repertoires.</title>
        <authorList>
            <person name="Burstein D."/>
            <person name="Amaro F."/>
            <person name="Zusman T."/>
            <person name="Lifshitz Z."/>
            <person name="Cohen O."/>
            <person name="Gilbert J.A."/>
            <person name="Pupko T."/>
            <person name="Shuman H.A."/>
            <person name="Segal G."/>
        </authorList>
    </citation>
    <scope>NUCLEOTIDE SEQUENCE [LARGE SCALE GENOMIC DNA]</scope>
    <source>
        <strain evidence="1 2">ATCC 49504</strain>
    </source>
</reference>
<comment type="caution">
    <text evidence="1">The sequence shown here is derived from an EMBL/GenBank/DDBJ whole genome shotgun (WGS) entry which is preliminary data.</text>
</comment>
<keyword evidence="2" id="KW-1185">Reference proteome</keyword>
<accession>A0A0W0U8W6</accession>
<sequence length="158" mass="18291">MIIKSLKISLFVLLFISTSSFAQNAEVQKQIKALCIDRYHSPGDFVQFANKLQTLGVIRQTYDVINDELAFYSKNSMLYHFPAVEINKSIDKKLFVFGESLNLDILKKALYALDHNKISVVKFHKEVARAGIVYVSVYLKQRKIYYLSQDGKYFLESY</sequence>
<dbReference type="EMBL" id="LNYC01000007">
    <property type="protein sequence ID" value="KTD03977.1"/>
    <property type="molecule type" value="Genomic_DNA"/>
</dbReference>
<dbReference type="InterPro" id="IPR036696">
    <property type="entry name" value="YdfO-like_sf"/>
</dbReference>
<dbReference type="InterPro" id="IPR009833">
    <property type="entry name" value="DUF1398"/>
</dbReference>
<dbReference type="OrthoDB" id="5652376at2"/>
<dbReference type="SUPFAM" id="SSF160419">
    <property type="entry name" value="YdfO-like"/>
    <property type="match status" value="1"/>
</dbReference>
<evidence type="ECO:0000313" key="1">
    <source>
        <dbReference type="EMBL" id="KTD03977.1"/>
    </source>
</evidence>
<dbReference type="Proteomes" id="UP000054785">
    <property type="component" value="Unassembled WGS sequence"/>
</dbReference>
<proteinExistence type="predicted"/>
<dbReference type="PATRIC" id="fig|45065.4.peg.375"/>
<protein>
    <submittedName>
        <fullName evidence="1">Uncharacterized protein</fullName>
    </submittedName>
</protein>
<name>A0A0W0U8W6_9GAMM</name>
<dbReference type="Pfam" id="PF07166">
    <property type="entry name" value="DUF1398"/>
    <property type="match status" value="1"/>
</dbReference>
<organism evidence="1 2">
    <name type="scientific">Legionella geestiana</name>
    <dbReference type="NCBI Taxonomy" id="45065"/>
    <lineage>
        <taxon>Bacteria</taxon>
        <taxon>Pseudomonadati</taxon>
        <taxon>Pseudomonadota</taxon>
        <taxon>Gammaproteobacteria</taxon>
        <taxon>Legionellales</taxon>
        <taxon>Legionellaceae</taxon>
        <taxon>Legionella</taxon>
    </lineage>
</organism>
<evidence type="ECO:0000313" key="2">
    <source>
        <dbReference type="Proteomes" id="UP000054785"/>
    </source>
</evidence>